<feature type="region of interest" description="Disordered" evidence="3">
    <location>
        <begin position="1262"/>
        <end position="1313"/>
    </location>
</feature>
<evidence type="ECO:0000256" key="1">
    <source>
        <dbReference type="ARBA" id="ARBA00010407"/>
    </source>
</evidence>
<comment type="caution">
    <text evidence="5">The sequence shown here is derived from an EMBL/GenBank/DDBJ whole genome shotgun (WGS) entry which is preliminary data.</text>
</comment>
<evidence type="ECO:0000313" key="5">
    <source>
        <dbReference type="EMBL" id="KAI3432505.1"/>
    </source>
</evidence>
<proteinExistence type="inferred from homology"/>
<reference evidence="5" key="2">
    <citation type="submission" date="2020-11" db="EMBL/GenBank/DDBJ databases">
        <authorList>
            <person name="Cecchin M."/>
            <person name="Marcolungo L."/>
            <person name="Rossato M."/>
            <person name="Girolomoni L."/>
            <person name="Cosentino E."/>
            <person name="Cuine S."/>
            <person name="Li-Beisson Y."/>
            <person name="Delledonne M."/>
            <person name="Ballottari M."/>
        </authorList>
    </citation>
    <scope>NUCLEOTIDE SEQUENCE</scope>
    <source>
        <strain evidence="5">211/11P</strain>
        <tissue evidence="5">Whole cell</tissue>
    </source>
</reference>
<dbReference type="PROSITE" id="PS50802">
    <property type="entry name" value="OTU"/>
    <property type="match status" value="1"/>
</dbReference>
<dbReference type="OrthoDB" id="10692075at2759"/>
<gene>
    <name evidence="5" type="ORF">D9Q98_004054</name>
</gene>
<feature type="region of interest" description="Disordered" evidence="3">
    <location>
        <begin position="923"/>
        <end position="944"/>
    </location>
</feature>
<name>A0A9D4YY13_CHLVU</name>
<evidence type="ECO:0000259" key="4">
    <source>
        <dbReference type="PROSITE" id="PS50802"/>
    </source>
</evidence>
<accession>A0A9D4YY13</accession>
<dbReference type="InterPro" id="IPR003323">
    <property type="entry name" value="OTU_dom"/>
</dbReference>
<evidence type="ECO:0000256" key="2">
    <source>
        <dbReference type="SAM" id="Coils"/>
    </source>
</evidence>
<dbReference type="GO" id="GO:0004843">
    <property type="term" value="F:cysteine-type deubiquitinase activity"/>
    <property type="evidence" value="ECO:0007669"/>
    <property type="project" value="TreeGrafter"/>
</dbReference>
<feature type="compositionally biased region" description="Low complexity" evidence="3">
    <location>
        <begin position="1264"/>
        <end position="1276"/>
    </location>
</feature>
<sequence length="1519" mass="168141">MARDYGSHAIGSAEFNRAFYKAMAPRVAKRMLRSKHRVKTTGEMDCATELAAHQEVVQELARVYDARGFPIPDKGMRGLLVYHGTGTGKTLSTAAIMLAFQRYWHLAEQAPDRVDIRANPSLEQFLPHIYLVSTPDNLKNNSPAKYVQLISTFFPRQLAALTPKTGAARQQWLFRKIGGNPQEPNDPYSKKDVPGSVVKRISFIMLANQLFTNQKTSQGLLQQEAFFRQPKVLIIDEVHNLAEYAKKNPESPMGKLYRWFVTDIAKSSNCIAFVLSATPGKSKSEWMDTLNIVRPVRAAPFQVSDVTQRPQRFRGLVSYIDLSSDPGRVAKVRQSRVFVELDDKYSVAYIDKYGADLGEKSKKTGQYEYDPSRPDVYLQTVRQLGDFLTPKQYGAWFDLKDFKDSKQVVPINNELHLASCKLLAVVSRVLASPGKQYVYSAFAQQHLAYLLNKNNLEELASGEHFLGTGTAESIVQRFFKYCRERKKHFFIKYAQFSAQTTSRGAETKETRDLAMAAFDHPDNSSGKYIKALLATGKNYEGLDLTGIMGVHIVEPMPNQLMLKQVIGRGARVCSHKHIKDPKDRIVRVFHYVAVPRTALAADAVDKMFPNSPAAKRAVWAQRLKSIAQVQTDKHQGGNMAATILGSSHAAESEMEQFANVMKGAAIDGPLFHHWYHQSGHKQAVARFNKGHSGPALRTMNDIYVVLGKRSKAPVAPRAVRNVSNGPLTVPASLFKVARVKGDGNCMFAAVATAYSFHKEGIERASQWQQRAAMKLREATYAWMEQHAKEMQAFLPALGYSPKTDVKTYIAHQRIALTNKNGTKTWPWASHMELAALQRLLGVKIQVWTRVGTDRFKQHGELMNRNASRTPVIHVLFEPQVHYDALLPRKGLRPASTRTVSNAGTRTVSNVGTRTVSNAGTRTVSNAGTRTVSNAGTRTVSNAGTRTVSNAGTRTISNASKAGNEGPRVPNALVPNDVKATMASVQQLAGAVQNAINKLNIATHVKKGTTNAIATLNKGRANNAANLVRKLQGLRDGHSDLATELQQGIAKLNKGRGDNAANLITRFQGLRNEHKRDATKVQQAIEQLSKGHHNSAAELTAMLQEVLDRDTATNSQSLRQYMTNSQLRHDKAQDKLYQRLSPDIAAILQAVRPSASALKLGATSVSLSRNRDRRLARLRSNIEAARGATPQPARIDLQTLRNRINQAIANDRTNRNAHMASLTAFVDSNAPEGNKAMARNIMARVHSDENQLRRNRKWVEKRLARPAPAASQSSGSATTEPRARAYLAPERPTPVKHRNAPDLTRHRLARESQLEVARRQAQAKEAMNAAKKAEEDLAAAQDAIRQAREKANQELQGLKDETQRHIDELKRAAEAQLAQASTTRDEAAAIRDAARREAVGIRAVATRAADALKAEAQAQVQRAMAERNKAVADKNKAAEDARAALAHSGYAAPGGHQRNTALAMLRLTEVPGVEVDNFAAWWDNQTSERQTAAWDLVNYLYLEHPTSMETYVHLQVTGKA</sequence>
<evidence type="ECO:0000256" key="3">
    <source>
        <dbReference type="SAM" id="MobiDB-lite"/>
    </source>
</evidence>
<dbReference type="InterPro" id="IPR050704">
    <property type="entry name" value="Peptidase_C85-like"/>
</dbReference>
<keyword evidence="6" id="KW-1185">Reference proteome</keyword>
<dbReference type="Pfam" id="PF02338">
    <property type="entry name" value="OTU"/>
    <property type="match status" value="1"/>
</dbReference>
<reference evidence="5" key="1">
    <citation type="journal article" date="2019" name="Plant J.">
        <title>Chlorella vulgaris genome assembly and annotation reveals the molecular basis for metabolic acclimation to high light conditions.</title>
        <authorList>
            <person name="Cecchin M."/>
            <person name="Marcolungo L."/>
            <person name="Rossato M."/>
            <person name="Girolomoni L."/>
            <person name="Cosentino E."/>
            <person name="Cuine S."/>
            <person name="Li-Beisson Y."/>
            <person name="Delledonne M."/>
            <person name="Ballottari M."/>
        </authorList>
    </citation>
    <scope>NUCLEOTIDE SEQUENCE</scope>
    <source>
        <strain evidence="5">211/11P</strain>
    </source>
</reference>
<organism evidence="5 6">
    <name type="scientific">Chlorella vulgaris</name>
    <name type="common">Green alga</name>
    <dbReference type="NCBI Taxonomy" id="3077"/>
    <lineage>
        <taxon>Eukaryota</taxon>
        <taxon>Viridiplantae</taxon>
        <taxon>Chlorophyta</taxon>
        <taxon>core chlorophytes</taxon>
        <taxon>Trebouxiophyceae</taxon>
        <taxon>Chlorellales</taxon>
        <taxon>Chlorellaceae</taxon>
        <taxon>Chlorella clade</taxon>
        <taxon>Chlorella</taxon>
    </lineage>
</organism>
<dbReference type="Gene3D" id="3.40.50.300">
    <property type="entry name" value="P-loop containing nucleotide triphosphate hydrolases"/>
    <property type="match status" value="1"/>
</dbReference>
<comment type="similarity">
    <text evidence="1">Belongs to the peptidase C85 family.</text>
</comment>
<feature type="domain" description="OTU" evidence="4">
    <location>
        <begin position="734"/>
        <end position="888"/>
    </location>
</feature>
<dbReference type="Proteomes" id="UP001055712">
    <property type="component" value="Unassembled WGS sequence"/>
</dbReference>
<dbReference type="CDD" id="cd22744">
    <property type="entry name" value="OTU"/>
    <property type="match status" value="1"/>
</dbReference>
<dbReference type="SUPFAM" id="SSF54001">
    <property type="entry name" value="Cysteine proteinases"/>
    <property type="match status" value="1"/>
</dbReference>
<protein>
    <recommendedName>
        <fullName evidence="4">OTU domain-containing protein</fullName>
    </recommendedName>
</protein>
<feature type="coiled-coil region" evidence="2">
    <location>
        <begin position="1313"/>
        <end position="1385"/>
    </location>
</feature>
<dbReference type="SUPFAM" id="SSF52540">
    <property type="entry name" value="P-loop containing nucleoside triphosphate hydrolases"/>
    <property type="match status" value="1"/>
</dbReference>
<dbReference type="PANTHER" id="PTHR12419">
    <property type="entry name" value="OTU DOMAIN CONTAINING PROTEIN"/>
    <property type="match status" value="1"/>
</dbReference>
<feature type="compositionally biased region" description="Basic and acidic residues" evidence="3">
    <location>
        <begin position="1298"/>
        <end position="1313"/>
    </location>
</feature>
<dbReference type="GO" id="GO:0016579">
    <property type="term" value="P:protein deubiquitination"/>
    <property type="evidence" value="ECO:0007669"/>
    <property type="project" value="TreeGrafter"/>
</dbReference>
<dbReference type="InterPro" id="IPR038765">
    <property type="entry name" value="Papain-like_cys_pep_sf"/>
</dbReference>
<dbReference type="InterPro" id="IPR027417">
    <property type="entry name" value="P-loop_NTPase"/>
</dbReference>
<keyword evidence="2" id="KW-0175">Coiled coil</keyword>
<dbReference type="EMBL" id="SIDB01000005">
    <property type="protein sequence ID" value="KAI3432505.1"/>
    <property type="molecule type" value="Genomic_DNA"/>
</dbReference>
<evidence type="ECO:0000313" key="6">
    <source>
        <dbReference type="Proteomes" id="UP001055712"/>
    </source>
</evidence>
<dbReference type="Gene3D" id="3.90.70.80">
    <property type="match status" value="1"/>
</dbReference>